<dbReference type="Proteomes" id="UP000504636">
    <property type="component" value="Unplaced"/>
</dbReference>
<reference evidence="1 3" key="1">
    <citation type="journal article" date="2020" name="Stud. Mycol.">
        <title>101 Dothideomycetes genomes: a test case for predicting lifestyles and emergence of pathogens.</title>
        <authorList>
            <person name="Haridas S."/>
            <person name="Albert R."/>
            <person name="Binder M."/>
            <person name="Bloem J."/>
            <person name="Labutti K."/>
            <person name="Salamov A."/>
            <person name="Andreopoulos B."/>
            <person name="Baker S."/>
            <person name="Barry K."/>
            <person name="Bills G."/>
            <person name="Bluhm B."/>
            <person name="Cannon C."/>
            <person name="Castanera R."/>
            <person name="Culley D."/>
            <person name="Daum C."/>
            <person name="Ezra D."/>
            <person name="Gonzalez J."/>
            <person name="Henrissat B."/>
            <person name="Kuo A."/>
            <person name="Liang C."/>
            <person name="Lipzen A."/>
            <person name="Lutzoni F."/>
            <person name="Magnuson J."/>
            <person name="Mondo S."/>
            <person name="Nolan M."/>
            <person name="Ohm R."/>
            <person name="Pangilinan J."/>
            <person name="Park H.-J."/>
            <person name="Ramirez L."/>
            <person name="Alfaro M."/>
            <person name="Sun H."/>
            <person name="Tritt A."/>
            <person name="Yoshinaga Y."/>
            <person name="Zwiers L.-H."/>
            <person name="Turgeon B."/>
            <person name="Goodwin S."/>
            <person name="Spatafora J."/>
            <person name="Crous P."/>
            <person name="Grigoriev I."/>
        </authorList>
    </citation>
    <scope>NUCLEOTIDE SEQUENCE</scope>
    <source>
        <strain evidence="1 3">CBS 304.34</strain>
    </source>
</reference>
<gene>
    <name evidence="1 3" type="ORF">BDZ99DRAFT_9953</name>
</gene>
<evidence type="ECO:0000313" key="2">
    <source>
        <dbReference type="Proteomes" id="UP000504636"/>
    </source>
</evidence>
<dbReference type="GeneID" id="54469990"/>
<evidence type="ECO:0000313" key="1">
    <source>
        <dbReference type="EMBL" id="KAF2817148.1"/>
    </source>
</evidence>
<dbReference type="EMBL" id="MU003692">
    <property type="protein sequence ID" value="KAF2817148.1"/>
    <property type="molecule type" value="Genomic_DNA"/>
</dbReference>
<protein>
    <submittedName>
        <fullName evidence="1 3">Uncharacterized protein</fullName>
    </submittedName>
</protein>
<name>A0A6A6Z8L9_9PEZI</name>
<evidence type="ECO:0000313" key="3">
    <source>
        <dbReference type="RefSeq" id="XP_033584112.1"/>
    </source>
</evidence>
<organism evidence="1">
    <name type="scientific">Mytilinidion resinicola</name>
    <dbReference type="NCBI Taxonomy" id="574789"/>
    <lineage>
        <taxon>Eukaryota</taxon>
        <taxon>Fungi</taxon>
        <taxon>Dikarya</taxon>
        <taxon>Ascomycota</taxon>
        <taxon>Pezizomycotina</taxon>
        <taxon>Dothideomycetes</taxon>
        <taxon>Pleosporomycetidae</taxon>
        <taxon>Mytilinidiales</taxon>
        <taxon>Mytilinidiaceae</taxon>
        <taxon>Mytilinidion</taxon>
    </lineage>
</organism>
<accession>A0A6A6Z8L9</accession>
<reference evidence="3" key="3">
    <citation type="submission" date="2025-04" db="UniProtKB">
        <authorList>
            <consortium name="RefSeq"/>
        </authorList>
    </citation>
    <scope>IDENTIFICATION</scope>
    <source>
        <strain evidence="3">CBS 304.34</strain>
    </source>
</reference>
<sequence>MACSQSQRGKEIFNRVAASRSLRVLLPSCRWSVHLSTRRHSGKAALHEAENLVLIRSPIVVQPSSCTMWPPSDRGIGLKILLGVTRNPRLVSRVRVPKALSGAFHSQSLTQSCPARRRDRAHVTVKFSIRACDTCMASISGAFRPSFTAAQKAVFALRTSSNIKMG</sequence>
<dbReference type="AlphaFoldDB" id="A0A6A6Z8L9"/>
<reference evidence="3" key="2">
    <citation type="submission" date="2020-04" db="EMBL/GenBank/DDBJ databases">
        <authorList>
            <consortium name="NCBI Genome Project"/>
        </authorList>
    </citation>
    <scope>NUCLEOTIDE SEQUENCE</scope>
    <source>
        <strain evidence="3">CBS 304.34</strain>
    </source>
</reference>
<proteinExistence type="predicted"/>
<keyword evidence="2" id="KW-1185">Reference proteome</keyword>
<dbReference type="RefSeq" id="XP_033584112.1">
    <property type="nucleotide sequence ID" value="XM_033729097.1"/>
</dbReference>